<keyword evidence="3" id="KW-1185">Reference proteome</keyword>
<accession>A0A7W9Q3V4</accession>
<gene>
    <name evidence="2" type="ORF">FHS42_000128</name>
</gene>
<name>A0A7W9Q3V4_9ACTN</name>
<dbReference type="Proteomes" id="UP000588098">
    <property type="component" value="Unassembled WGS sequence"/>
</dbReference>
<reference evidence="2 3" key="1">
    <citation type="submission" date="2020-08" db="EMBL/GenBank/DDBJ databases">
        <title>Genomic Encyclopedia of Type Strains, Phase III (KMG-III): the genomes of soil and plant-associated and newly described type strains.</title>
        <authorList>
            <person name="Whitman W."/>
        </authorList>
    </citation>
    <scope>NUCLEOTIDE SEQUENCE [LARGE SCALE GENOMIC DNA]</scope>
    <source>
        <strain evidence="2 3">CECT 8305</strain>
    </source>
</reference>
<feature type="compositionally biased region" description="Polar residues" evidence="1">
    <location>
        <begin position="1"/>
        <end position="10"/>
    </location>
</feature>
<evidence type="ECO:0000313" key="3">
    <source>
        <dbReference type="Proteomes" id="UP000588098"/>
    </source>
</evidence>
<dbReference type="EMBL" id="JACHJL010000001">
    <property type="protein sequence ID" value="MBB5933110.1"/>
    <property type="molecule type" value="Genomic_DNA"/>
</dbReference>
<dbReference type="RefSeq" id="WP_221476099.1">
    <property type="nucleotide sequence ID" value="NZ_JACHJL010000001.1"/>
</dbReference>
<dbReference type="AlphaFoldDB" id="A0A7W9Q3V4"/>
<evidence type="ECO:0000256" key="1">
    <source>
        <dbReference type="SAM" id="MobiDB-lite"/>
    </source>
</evidence>
<feature type="region of interest" description="Disordered" evidence="1">
    <location>
        <begin position="1"/>
        <end position="56"/>
    </location>
</feature>
<protein>
    <submittedName>
        <fullName evidence="2">Uncharacterized protein</fullName>
    </submittedName>
</protein>
<evidence type="ECO:0000313" key="2">
    <source>
        <dbReference type="EMBL" id="MBB5933110.1"/>
    </source>
</evidence>
<proteinExistence type="predicted"/>
<sequence>MTAEAESTSAVVPRSSQKEKPPNEEGNKPEGENEEGPDEAPEGDDGGSNEELRPAA</sequence>
<feature type="compositionally biased region" description="Acidic residues" evidence="1">
    <location>
        <begin position="32"/>
        <end position="48"/>
    </location>
</feature>
<feature type="compositionally biased region" description="Basic and acidic residues" evidence="1">
    <location>
        <begin position="16"/>
        <end position="31"/>
    </location>
</feature>
<organism evidence="2 3">
    <name type="scientific">Streptomyces zagrosensis</name>
    <dbReference type="NCBI Taxonomy" id="1042984"/>
    <lineage>
        <taxon>Bacteria</taxon>
        <taxon>Bacillati</taxon>
        <taxon>Actinomycetota</taxon>
        <taxon>Actinomycetes</taxon>
        <taxon>Kitasatosporales</taxon>
        <taxon>Streptomycetaceae</taxon>
        <taxon>Streptomyces</taxon>
    </lineage>
</organism>
<comment type="caution">
    <text evidence="2">The sequence shown here is derived from an EMBL/GenBank/DDBJ whole genome shotgun (WGS) entry which is preliminary data.</text>
</comment>